<comment type="caution">
    <text evidence="1">The sequence shown here is derived from an EMBL/GenBank/DDBJ whole genome shotgun (WGS) entry which is preliminary data.</text>
</comment>
<organism evidence="1 2">
    <name type="scientific">Leptolyngbya subtilissima DQ-A4</name>
    <dbReference type="NCBI Taxonomy" id="2933933"/>
    <lineage>
        <taxon>Bacteria</taxon>
        <taxon>Bacillati</taxon>
        <taxon>Cyanobacteriota</taxon>
        <taxon>Cyanophyceae</taxon>
        <taxon>Leptolyngbyales</taxon>
        <taxon>Leptolyngbyaceae</taxon>
        <taxon>Leptolyngbya group</taxon>
        <taxon>Leptolyngbya</taxon>
    </lineage>
</organism>
<gene>
    <name evidence="1" type="ORF">NC992_22865</name>
</gene>
<protein>
    <recommendedName>
        <fullName evidence="3">BON domain-containing protein</fullName>
    </recommendedName>
</protein>
<proteinExistence type="predicted"/>
<evidence type="ECO:0008006" key="3">
    <source>
        <dbReference type="Google" id="ProtNLM"/>
    </source>
</evidence>
<dbReference type="RefSeq" id="WP_190707978.1">
    <property type="nucleotide sequence ID" value="NZ_JAMPKX010000014.1"/>
</dbReference>
<keyword evidence="2" id="KW-1185">Reference proteome</keyword>
<dbReference type="EMBL" id="JAMPKX010000014">
    <property type="protein sequence ID" value="MEP0949738.1"/>
    <property type="molecule type" value="Genomic_DNA"/>
</dbReference>
<dbReference type="Proteomes" id="UP001482513">
    <property type="component" value="Unassembled WGS sequence"/>
</dbReference>
<reference evidence="1 2" key="1">
    <citation type="submission" date="2022-04" db="EMBL/GenBank/DDBJ databases">
        <title>Positive selection, recombination, and allopatry shape intraspecific diversity of widespread and dominant cyanobacteria.</title>
        <authorList>
            <person name="Wei J."/>
            <person name="Shu W."/>
            <person name="Hu C."/>
        </authorList>
    </citation>
    <scope>NUCLEOTIDE SEQUENCE [LARGE SCALE GENOMIC DNA]</scope>
    <source>
        <strain evidence="1 2">DQ-A4</strain>
    </source>
</reference>
<name>A0ABV0KAF3_9CYAN</name>
<evidence type="ECO:0000313" key="1">
    <source>
        <dbReference type="EMBL" id="MEP0949738.1"/>
    </source>
</evidence>
<sequence length="74" mass="8187">MVLATVQNLTRRTRTRWYRVITAHVANGQTIIDGINVEVTSGGHYGWGEQAAIVAHVSEHYPDLEVVDTWAIAA</sequence>
<accession>A0ABV0KAF3</accession>
<evidence type="ECO:0000313" key="2">
    <source>
        <dbReference type="Proteomes" id="UP001482513"/>
    </source>
</evidence>